<dbReference type="InterPro" id="IPR019887">
    <property type="entry name" value="Tscrpt_reg_AsnC/Lrp_C"/>
</dbReference>
<dbReference type="PANTHER" id="PTHR30154:SF34">
    <property type="entry name" value="TRANSCRIPTIONAL REGULATOR AZLB"/>
    <property type="match status" value="1"/>
</dbReference>
<dbReference type="OrthoDB" id="8590699at2"/>
<dbReference type="Proteomes" id="UP000264492">
    <property type="component" value="Unassembled WGS sequence"/>
</dbReference>
<dbReference type="GO" id="GO:0043200">
    <property type="term" value="P:response to amino acid"/>
    <property type="evidence" value="ECO:0007669"/>
    <property type="project" value="TreeGrafter"/>
</dbReference>
<evidence type="ECO:0000256" key="2">
    <source>
        <dbReference type="ARBA" id="ARBA00023125"/>
    </source>
</evidence>
<name>A0A371K2N7_9GAMM</name>
<dbReference type="GO" id="GO:0005829">
    <property type="term" value="C:cytosol"/>
    <property type="evidence" value="ECO:0007669"/>
    <property type="project" value="TreeGrafter"/>
</dbReference>
<dbReference type="SUPFAM" id="SSF46785">
    <property type="entry name" value="Winged helix' DNA-binding domain"/>
    <property type="match status" value="1"/>
</dbReference>
<dbReference type="Gene3D" id="1.10.10.10">
    <property type="entry name" value="Winged helix-like DNA-binding domain superfamily/Winged helix DNA-binding domain"/>
    <property type="match status" value="1"/>
</dbReference>
<dbReference type="InterPro" id="IPR000485">
    <property type="entry name" value="AsnC-type_HTH_dom"/>
</dbReference>
<gene>
    <name evidence="5" type="ORF">DX914_03305</name>
</gene>
<sequence>MRLDRFDRQLLNLVQEDAAQTAERLAEQVFLSPSAVQRRLRRLREAGVIVRDSAVVDPRQVGRPTFFVVSLQVERERPELLAQLRQWLAAQEHVQQAFYVTGEADFVLILTAPDTETYDALMARMVSDNPNVKRFTTNVALSVVKRGLSIPVPLDEDED</sequence>
<dbReference type="InterPro" id="IPR011008">
    <property type="entry name" value="Dimeric_a/b-barrel"/>
</dbReference>
<feature type="domain" description="HTH asnC-type" evidence="4">
    <location>
        <begin position="3"/>
        <end position="64"/>
    </location>
</feature>
<organism evidence="5 6">
    <name type="scientific">Lysobacter silvisoli</name>
    <dbReference type="NCBI Taxonomy" id="2293254"/>
    <lineage>
        <taxon>Bacteria</taxon>
        <taxon>Pseudomonadati</taxon>
        <taxon>Pseudomonadota</taxon>
        <taxon>Gammaproteobacteria</taxon>
        <taxon>Lysobacterales</taxon>
        <taxon>Lysobacteraceae</taxon>
        <taxon>Lysobacter</taxon>
    </lineage>
</organism>
<keyword evidence="6" id="KW-1185">Reference proteome</keyword>
<evidence type="ECO:0000313" key="6">
    <source>
        <dbReference type="Proteomes" id="UP000264492"/>
    </source>
</evidence>
<dbReference type="Gene3D" id="3.30.70.920">
    <property type="match status" value="1"/>
</dbReference>
<evidence type="ECO:0000256" key="3">
    <source>
        <dbReference type="ARBA" id="ARBA00023163"/>
    </source>
</evidence>
<dbReference type="EMBL" id="QTSU01000001">
    <property type="protein sequence ID" value="RDZ28185.1"/>
    <property type="molecule type" value="Genomic_DNA"/>
</dbReference>
<dbReference type="InterPro" id="IPR036388">
    <property type="entry name" value="WH-like_DNA-bd_sf"/>
</dbReference>
<dbReference type="PANTHER" id="PTHR30154">
    <property type="entry name" value="LEUCINE-RESPONSIVE REGULATORY PROTEIN"/>
    <property type="match status" value="1"/>
</dbReference>
<dbReference type="SMART" id="SM00344">
    <property type="entry name" value="HTH_ASNC"/>
    <property type="match status" value="1"/>
</dbReference>
<dbReference type="InterPro" id="IPR019888">
    <property type="entry name" value="Tscrpt_reg_AsnC-like"/>
</dbReference>
<dbReference type="RefSeq" id="WP_115857628.1">
    <property type="nucleotide sequence ID" value="NZ_QTSU01000001.1"/>
</dbReference>
<evidence type="ECO:0000313" key="5">
    <source>
        <dbReference type="EMBL" id="RDZ28185.1"/>
    </source>
</evidence>
<keyword evidence="3" id="KW-0804">Transcription</keyword>
<protein>
    <submittedName>
        <fullName evidence="5">Lrp/AsnC family transcriptional regulator</fullName>
    </submittedName>
</protein>
<accession>A0A371K2N7</accession>
<evidence type="ECO:0000259" key="4">
    <source>
        <dbReference type="PROSITE" id="PS50956"/>
    </source>
</evidence>
<dbReference type="GO" id="GO:0006355">
    <property type="term" value="P:regulation of DNA-templated transcription"/>
    <property type="evidence" value="ECO:0007669"/>
    <property type="project" value="UniProtKB-ARBA"/>
</dbReference>
<proteinExistence type="predicted"/>
<reference evidence="5 6" key="1">
    <citation type="submission" date="2018-08" db="EMBL/GenBank/DDBJ databases">
        <title>Lysobacter sp. zong2l5, whole genome shotgun sequence.</title>
        <authorList>
            <person name="Zhang X."/>
            <person name="Feng G."/>
            <person name="Zhu H."/>
        </authorList>
    </citation>
    <scope>NUCLEOTIDE SEQUENCE [LARGE SCALE GENOMIC DNA]</scope>
    <source>
        <strain evidence="6">zong2l5</strain>
    </source>
</reference>
<dbReference type="CDD" id="cd00090">
    <property type="entry name" value="HTH_ARSR"/>
    <property type="match status" value="1"/>
</dbReference>
<dbReference type="SUPFAM" id="SSF54909">
    <property type="entry name" value="Dimeric alpha+beta barrel"/>
    <property type="match status" value="1"/>
</dbReference>
<keyword evidence="1" id="KW-0805">Transcription regulation</keyword>
<dbReference type="PROSITE" id="PS50956">
    <property type="entry name" value="HTH_ASNC_2"/>
    <property type="match status" value="1"/>
</dbReference>
<dbReference type="InterPro" id="IPR011991">
    <property type="entry name" value="ArsR-like_HTH"/>
</dbReference>
<comment type="caution">
    <text evidence="5">The sequence shown here is derived from an EMBL/GenBank/DDBJ whole genome shotgun (WGS) entry which is preliminary data.</text>
</comment>
<dbReference type="PRINTS" id="PR00033">
    <property type="entry name" value="HTHASNC"/>
</dbReference>
<dbReference type="GO" id="GO:0043565">
    <property type="term" value="F:sequence-specific DNA binding"/>
    <property type="evidence" value="ECO:0007669"/>
    <property type="project" value="InterPro"/>
</dbReference>
<keyword evidence="2" id="KW-0238">DNA-binding</keyword>
<dbReference type="Pfam" id="PF01037">
    <property type="entry name" value="AsnC_trans_reg"/>
    <property type="match status" value="1"/>
</dbReference>
<dbReference type="AlphaFoldDB" id="A0A371K2N7"/>
<evidence type="ECO:0000256" key="1">
    <source>
        <dbReference type="ARBA" id="ARBA00023015"/>
    </source>
</evidence>
<dbReference type="InterPro" id="IPR036390">
    <property type="entry name" value="WH_DNA-bd_sf"/>
</dbReference>
<dbReference type="Pfam" id="PF13412">
    <property type="entry name" value="HTH_24"/>
    <property type="match status" value="1"/>
</dbReference>